<dbReference type="OrthoDB" id="115870at2"/>
<dbReference type="STRING" id="645991.Sgly_0153"/>
<reference evidence="3" key="2">
    <citation type="submission" date="2011-02" db="EMBL/GenBank/DDBJ databases">
        <title>The complete genome of Syntrophobotulus glycolicus DSM 8271.</title>
        <authorList>
            <person name="Lucas S."/>
            <person name="Copeland A."/>
            <person name="Lapidus A."/>
            <person name="Bruce D."/>
            <person name="Goodwin L."/>
            <person name="Pitluck S."/>
            <person name="Kyrpides N."/>
            <person name="Mavromatis K."/>
            <person name="Pagani I."/>
            <person name="Ivanova N."/>
            <person name="Mikhailova N."/>
            <person name="Chertkov O."/>
            <person name="Held B."/>
            <person name="Detter J.C."/>
            <person name="Tapia R."/>
            <person name="Han C."/>
            <person name="Land M."/>
            <person name="Hauser L."/>
            <person name="Markowitz V."/>
            <person name="Cheng J.-F."/>
            <person name="Hugenholtz P."/>
            <person name="Woyke T."/>
            <person name="Wu D."/>
            <person name="Spring S."/>
            <person name="Schroeder M."/>
            <person name="Brambilla E."/>
            <person name="Klenk H.-P."/>
            <person name="Eisen J.A."/>
        </authorList>
    </citation>
    <scope>NUCLEOTIDE SEQUENCE [LARGE SCALE GENOMIC DNA]</scope>
    <source>
        <strain evidence="3">DSM 8271 / FlGlyR</strain>
    </source>
</reference>
<dbReference type="PANTHER" id="PTHR31302:SF0">
    <property type="entry name" value="TRANSMEMBRANE PROTEIN WITH METALLOPHOSPHOESTERASE DOMAIN"/>
    <property type="match status" value="1"/>
</dbReference>
<organism evidence="2 3">
    <name type="scientific">Syntrophobotulus glycolicus (strain DSM 8271 / FlGlyR)</name>
    <dbReference type="NCBI Taxonomy" id="645991"/>
    <lineage>
        <taxon>Bacteria</taxon>
        <taxon>Bacillati</taxon>
        <taxon>Bacillota</taxon>
        <taxon>Clostridia</taxon>
        <taxon>Eubacteriales</taxon>
        <taxon>Desulfitobacteriaceae</taxon>
        <taxon>Syntrophobotulus</taxon>
    </lineage>
</organism>
<name>F0SVP8_SYNGF</name>
<dbReference type="InterPro" id="IPR027417">
    <property type="entry name" value="P-loop_NTPase"/>
</dbReference>
<dbReference type="Pfam" id="PF00149">
    <property type="entry name" value="Metallophos"/>
    <property type="match status" value="1"/>
</dbReference>
<protein>
    <submittedName>
        <fullName evidence="2">Metallophosphoesterase</fullName>
    </submittedName>
</protein>
<feature type="domain" description="Calcineurin-like phosphoesterase" evidence="1">
    <location>
        <begin position="1"/>
        <end position="240"/>
    </location>
</feature>
<keyword evidence="3" id="KW-1185">Reference proteome</keyword>
<evidence type="ECO:0000259" key="1">
    <source>
        <dbReference type="Pfam" id="PF00149"/>
    </source>
</evidence>
<dbReference type="RefSeq" id="WP_013623395.1">
    <property type="nucleotide sequence ID" value="NC_015172.1"/>
</dbReference>
<dbReference type="Proteomes" id="UP000007488">
    <property type="component" value="Chromosome"/>
</dbReference>
<dbReference type="GO" id="GO:0016787">
    <property type="term" value="F:hydrolase activity"/>
    <property type="evidence" value="ECO:0007669"/>
    <property type="project" value="InterPro"/>
</dbReference>
<dbReference type="InterPro" id="IPR051158">
    <property type="entry name" value="Metallophosphoesterase_sf"/>
</dbReference>
<dbReference type="SUPFAM" id="SSF52540">
    <property type="entry name" value="P-loop containing nucleoside triphosphate hydrolases"/>
    <property type="match status" value="1"/>
</dbReference>
<evidence type="ECO:0000313" key="2">
    <source>
        <dbReference type="EMBL" id="ADY54524.1"/>
    </source>
</evidence>
<dbReference type="eggNOG" id="COG5635">
    <property type="taxonomic scope" value="Bacteria"/>
</dbReference>
<reference evidence="2 3" key="1">
    <citation type="journal article" date="2011" name="Stand. Genomic Sci.">
        <title>Complete genome sequence of Syntrophobotulus glycolicus type strain (FlGlyR).</title>
        <authorList>
            <person name="Han C."/>
            <person name="Mwirichia R."/>
            <person name="Chertkov O."/>
            <person name="Held B."/>
            <person name="Lapidus A."/>
            <person name="Nolan M."/>
            <person name="Lucas S."/>
            <person name="Hammon N."/>
            <person name="Deshpande S."/>
            <person name="Cheng J.F."/>
            <person name="Tapia R."/>
            <person name="Goodwin L."/>
            <person name="Pitluck S."/>
            <person name="Huntemann M."/>
            <person name="Liolios K."/>
            <person name="Ivanova N."/>
            <person name="Pagani I."/>
            <person name="Mavromatis K."/>
            <person name="Ovchinikova G."/>
            <person name="Pati A."/>
            <person name="Chen A."/>
            <person name="Palaniappan K."/>
            <person name="Land M."/>
            <person name="Hauser L."/>
            <person name="Brambilla E.M."/>
            <person name="Rohde M."/>
            <person name="Spring S."/>
            <person name="Sikorski J."/>
            <person name="Goker M."/>
            <person name="Woyke T."/>
            <person name="Bristow J."/>
            <person name="Eisen J.A."/>
            <person name="Markowitz V."/>
            <person name="Hugenholtz P."/>
            <person name="Kyrpides N.C."/>
            <person name="Klenk H.P."/>
            <person name="Detter J.C."/>
        </authorList>
    </citation>
    <scope>NUCLEOTIDE SEQUENCE [LARGE SCALE GENOMIC DNA]</scope>
    <source>
        <strain evidence="3">DSM 8271 / FlGlyR</strain>
    </source>
</reference>
<evidence type="ECO:0000313" key="3">
    <source>
        <dbReference type="Proteomes" id="UP000007488"/>
    </source>
</evidence>
<sequence length="917" mass="106985">MRWLHLSDIHYNPEIDGSSSRQLRDKLVKYLRENHIRVDNLFVTGDYRHALFQDDTDEVAQLAVNFIRDIAESIGIKDSDDIHVIPGNHDLDRGRNKKTLENALIGYTPDIGRWESGDLEKLIERFSFFKRVNRLLNRKTPIWPDKLLPLHTYCCCDGYSLLYMNTAIACGSDKDRGNLVIGNDYMLKALNCISRENPEAPIIILAHHGMELMHKAEREAMEAIFRDYPIALYLCGDTHVGWHRKINDIHEVTMGCIKQDKGVQVMFSEGELKEKASRISSLFAHRWDTKERAWGRYTQFNSILPLSTEADDETINEHRDQVKNNALLPWMKNSVGLRHVFPDLFIPPIATASKNKTEITFSHLTANYLDKNTVILGLAGAGKTTLLRYMYSYFEPKDISHVFLYINANSLLGSPETKYDLLAHNVLDNRKCFDKNVLLLIDGIDEAFLNQCDEFMLFLQKISMLDHCSIWLGCRTDYFNSLFTAKSDQFFYDYVTLKPWSIEQADQFITIYSKRVDCPEIVDRIERFIESNKNAAKFKENPFQLTLLVYLMENSEANHRYTINSLYDLYREFLECWIEKERVRGTSHLKKNRIYDNLYHIAKKVYYGEAPAIRSNDSAIIGLLNWNERRNTVVEGFYHRSLSAYFLANHVFKSLQMGGKRLISDLSQWLLDDVTNFVTDAFKSINKVQQNKIAQNINRIYRQISEKDQCILNEKEKQEIGKLDEHTILILKDELLYFMTRLDKLDVTEFVEYAYSKETHPIIQLNIAYGAVLLSAPHPIALEYAKKIVPDSIEDITNRSWTMAYFGDTYEDPFSHKDKGKGPWTQSRKARIDRFSDKDPTRKKARFRLFDLPLFYCFLVSRNWDNLSIDELNMIKSCVIPEKYFSDEELTFLFEVKSKLVQEYKRRLGKPLSLLGY</sequence>
<dbReference type="AlphaFoldDB" id="F0SVP8"/>
<dbReference type="HOGENOM" id="CLU_317591_0_0_9"/>
<dbReference type="EMBL" id="CP002547">
    <property type="protein sequence ID" value="ADY54524.1"/>
    <property type="molecule type" value="Genomic_DNA"/>
</dbReference>
<dbReference type="PANTHER" id="PTHR31302">
    <property type="entry name" value="TRANSMEMBRANE PROTEIN WITH METALLOPHOSPHOESTERASE DOMAIN-RELATED"/>
    <property type="match status" value="1"/>
</dbReference>
<accession>F0SVP8</accession>
<gene>
    <name evidence="2" type="ordered locus">Sgly_0153</name>
</gene>
<dbReference type="Gene3D" id="3.60.21.10">
    <property type="match status" value="1"/>
</dbReference>
<dbReference type="InterPro" id="IPR029052">
    <property type="entry name" value="Metallo-depent_PP-like"/>
</dbReference>
<dbReference type="KEGG" id="sgy:Sgly_0153"/>
<dbReference type="eggNOG" id="COG1409">
    <property type="taxonomic scope" value="Bacteria"/>
</dbReference>
<dbReference type="Gene3D" id="3.40.50.300">
    <property type="entry name" value="P-loop containing nucleotide triphosphate hydrolases"/>
    <property type="match status" value="1"/>
</dbReference>
<dbReference type="InterPro" id="IPR004843">
    <property type="entry name" value="Calcineurin-like_PHP"/>
</dbReference>
<proteinExistence type="predicted"/>
<dbReference type="SUPFAM" id="SSF56300">
    <property type="entry name" value="Metallo-dependent phosphatases"/>
    <property type="match status" value="1"/>
</dbReference>